<reference evidence="1" key="1">
    <citation type="submission" date="2021-01" db="UniProtKB">
        <authorList>
            <consortium name="EnsemblMetazoa"/>
        </authorList>
    </citation>
    <scope>IDENTIFICATION</scope>
</reference>
<evidence type="ECO:0000313" key="2">
    <source>
        <dbReference type="Proteomes" id="UP000594262"/>
    </source>
</evidence>
<keyword evidence="2" id="KW-1185">Reference proteome</keyword>
<dbReference type="AlphaFoldDB" id="A0A7M5X9F6"/>
<name>A0A7M5X9F6_9CNID</name>
<organism evidence="1 2">
    <name type="scientific">Clytia hemisphaerica</name>
    <dbReference type="NCBI Taxonomy" id="252671"/>
    <lineage>
        <taxon>Eukaryota</taxon>
        <taxon>Metazoa</taxon>
        <taxon>Cnidaria</taxon>
        <taxon>Hydrozoa</taxon>
        <taxon>Hydroidolina</taxon>
        <taxon>Leptothecata</taxon>
        <taxon>Obeliida</taxon>
        <taxon>Clytiidae</taxon>
        <taxon>Clytia</taxon>
    </lineage>
</organism>
<sequence>NGNNQLGHNGDGPLIGSSDAKLLGRSKSFSKLDNTVFCHNQRFSISFLDGNHLLNGFVCGMDRVFTMSADLSIYVTLETDLSNHNQYPSTAIFDVQQDKLCADQHGMIFYTLTSDDYILQRTLTSDWQYLDKMGTKKCSVMNCDETGNVFCTSSNTIYVWSVETSSFWTHLYDLWGQQFFKPLNNNRTQFCIVEQLPGKEVNYTVIAYKPGK</sequence>
<dbReference type="Proteomes" id="UP000594262">
    <property type="component" value="Unplaced"/>
</dbReference>
<evidence type="ECO:0000313" key="1">
    <source>
        <dbReference type="EnsemblMetazoa" id="CLYHEMP019763.1"/>
    </source>
</evidence>
<protein>
    <submittedName>
        <fullName evidence="1">Uncharacterized protein</fullName>
    </submittedName>
</protein>
<proteinExistence type="predicted"/>
<dbReference type="EnsemblMetazoa" id="CLYHEMT019763.1">
    <property type="protein sequence ID" value="CLYHEMP019763.1"/>
    <property type="gene ID" value="CLYHEMG019763"/>
</dbReference>
<accession>A0A7M5X9F6</accession>